<dbReference type="EMBL" id="JAUJSQ010000001">
    <property type="protein sequence ID" value="MDN7930515.1"/>
    <property type="molecule type" value="Genomic_DNA"/>
</dbReference>
<reference evidence="1" key="1">
    <citation type="submission" date="2023-07" db="EMBL/GenBank/DDBJ databases">
        <title>A collection of bacterial strains from the Burkholderia cepacia Research Laboratory and Repository.</title>
        <authorList>
            <person name="Lipuma J."/>
            <person name="Spilker T."/>
            <person name="Caverly L."/>
        </authorList>
    </citation>
    <scope>NUCLEOTIDE SEQUENCE</scope>
    <source>
        <strain evidence="1">AU42020</strain>
    </source>
</reference>
<evidence type="ECO:0000313" key="2">
    <source>
        <dbReference type="Proteomes" id="UP001171606"/>
    </source>
</evidence>
<evidence type="ECO:0000313" key="1">
    <source>
        <dbReference type="EMBL" id="MDN7930515.1"/>
    </source>
</evidence>
<sequence length="57" mass="6356">MPPPHALHVVCASRLYRPLRTRTLLQFMVQRFPALPGFHAINAPTAIPTVPAARQAR</sequence>
<proteinExistence type="predicted"/>
<organism evidence="1 2">
    <name type="scientific">Burkholderia metallica</name>
    <dbReference type="NCBI Taxonomy" id="488729"/>
    <lineage>
        <taxon>Bacteria</taxon>
        <taxon>Pseudomonadati</taxon>
        <taxon>Pseudomonadota</taxon>
        <taxon>Betaproteobacteria</taxon>
        <taxon>Burkholderiales</taxon>
        <taxon>Burkholderiaceae</taxon>
        <taxon>Burkholderia</taxon>
        <taxon>Burkholderia cepacia complex</taxon>
    </lineage>
</organism>
<accession>A0ABT8P6U0</accession>
<comment type="caution">
    <text evidence="1">The sequence shown here is derived from an EMBL/GenBank/DDBJ whole genome shotgun (WGS) entry which is preliminary data.</text>
</comment>
<protein>
    <submittedName>
        <fullName evidence="1">Uncharacterized protein</fullName>
    </submittedName>
</protein>
<gene>
    <name evidence="1" type="ORF">QZM52_04320</name>
</gene>
<keyword evidence="2" id="KW-1185">Reference proteome</keyword>
<dbReference type="RefSeq" id="WP_175909723.1">
    <property type="nucleotide sequence ID" value="NZ_CADFDC010000001.1"/>
</dbReference>
<dbReference type="Proteomes" id="UP001171606">
    <property type="component" value="Unassembled WGS sequence"/>
</dbReference>
<name>A0ABT8P6U0_9BURK</name>